<keyword evidence="2" id="KW-1133">Transmembrane helix</keyword>
<dbReference type="Proteomes" id="UP000722791">
    <property type="component" value="Unassembled WGS sequence"/>
</dbReference>
<evidence type="ECO:0000256" key="1">
    <source>
        <dbReference type="SAM" id="MobiDB-lite"/>
    </source>
</evidence>
<protein>
    <recommendedName>
        <fullName evidence="3">Fibronectin type-III domain-containing protein</fullName>
    </recommendedName>
</protein>
<evidence type="ECO:0000313" key="7">
    <source>
        <dbReference type="Proteomes" id="UP000747110"/>
    </source>
</evidence>
<dbReference type="EMBL" id="BNCP01000060">
    <property type="protein sequence ID" value="GIL90773.1"/>
    <property type="molecule type" value="Genomic_DNA"/>
</dbReference>
<sequence>MAAADPDPNMGLVRKVISACEKTDSLPHGDLSKRFVTLMQTVDGVAQTFFNSNPETALMLNGPTAANVTDVITTAAVIHICKAIAQTKGLFDFESTIKVPEVIAASDNHLGVNANFGINLPPLANEAKSNEEMLACIFTEAVPVTITYAQAVSWTPNSNNPTDGSPSHYLAGALLDDWVHSHLLQTVAQLPNGWKDLTETPGFTASMISYLSNKLNEISLLNMAEQNSTALQLIMYILCRLDISSYQQASATIRGCALTATQKDPKSLLPKRLYDTYHSFLGLVQGYTLTGAMIEAMNKDPFQEPVKQAAMKQQASVHHGGCHLVDFGGRPICAPDPTYTDITYGLELLSWLDRDGPFSAKHYGMRTDKHPNNSVREYAQSPGGCFVPGTLVLLANGTSIPIEKITEGDKILCRNSCDVHKWNRSAGIASSERVMSTSDRPFRVFGFNNEKPFFTAEHVFFTTTGLRALDPHMARAQNPWLQVGLLRPHDVVKRATEDGRYQLERIEHFTSTLVTGSVHGVHLREGLRSYHANGYLVFLNYPELTMERMMLGLRNLPVLQQLQCFQNIEGAKNSMGHVVGKFLPDAMQQAITAATSHEALMMRKPKPEEPAPPGSNHHALHNMNTTFILKPHIPKGANKVVAKSSRPAAVGATHVALSRGHVFVNNKLITNARLTRDQVHWTRPVPGPAGTDEVHFEHGAIHLHPHRRTGYGRVMMMPAATNDRDAAVVPSAPVVMDFTAEAATVTYKTWVSVEPVPIAARRDHDGVSESDLAQVKQWLPGPVFVYGAGEESCNVQVLGADGKLLYMETIFSTSGPNLNVHMILQGEALRTDSSAPHQFKRMVLTMSADSMDFSGMVVKFDPSRPDYEGMTYYWKGHYEDDDSAQLFMASGGAGSRSSPAPATAAEAAPPSPKMLSAFALGRSIADMHESHHITTAPHPITSSLATKSAAYLSTTNLYNLEPDKSYATLGSSLLKEAMLYHIPEDWRKNFFRRAAPLESSLRTADGGLDLVNITDEQKDFIRNKFGVAYISKLASSIDDYKKTFTDDEIQKLEFYLKGADPDCLASDPRHQELSAIAQALAFRQLVPLDDYVNDTTENWAEKFYAFLTTGPRWITLCNLAHTSDGLHNLQKHGLVLYCLTKKGGERLDLKLWKKVSSEAVIKNIRPLHQGAVDDSDEFKDLFRHLIQFILEEVSGDGRPVLSMLRDDVMKLSADFKIEMNQTEAENAVALAHAVDELRKDAMQFMITFRGPQWQRIRAWVDSIGEDGSRLKKYGKATIKAFGSLLGAALQVASIGLSIMSLVNFDSLSSEQKASVIVQTITEGTSMLESIGVKGYEALTGRAARLDLAALAEAERTVASQEVEMATNVVTRVINKVANAVETLKSKISQAIRVEVTDETAALFSKSFSVSAKVVRALGVAALLAATVISSIDIYNDAMDGTGSTNQKLKLAMDSLQLASTTILLAAEVTGIIFEATVVETFSFILGPIGVVLGIVALIIGFCIKSDPPAPPPDPVKDFIDKSSKPFLKTVKLQSYPDPVQNVNAVLQEGNTTALVTFEPPKYQGTTSITTFTVAAFEVGPDAELASGVPTQVVTYPNVTATMTGLKPGKSYTFHVNPSNGDQGDTSNMAQNYVSSNTITVPMAK</sequence>
<dbReference type="SUPFAM" id="SSF51294">
    <property type="entry name" value="Hedgehog/intein (Hint) domain"/>
    <property type="match status" value="1"/>
</dbReference>
<feature type="transmembrane region" description="Helical" evidence="2">
    <location>
        <begin position="1413"/>
        <end position="1434"/>
    </location>
</feature>
<accession>A0A8J4LX70</accession>
<name>A0A8J4LX70_9CHLO</name>
<comment type="caution">
    <text evidence="5">The sequence shown here is derived from an EMBL/GenBank/DDBJ whole genome shotgun (WGS) entry which is preliminary data.</text>
</comment>
<dbReference type="InterPro" id="IPR036116">
    <property type="entry name" value="FN3_sf"/>
</dbReference>
<keyword evidence="2" id="KW-0812">Transmembrane</keyword>
<dbReference type="Proteomes" id="UP000747110">
    <property type="component" value="Unassembled WGS sequence"/>
</dbReference>
<dbReference type="PROSITE" id="PS50853">
    <property type="entry name" value="FN3"/>
    <property type="match status" value="1"/>
</dbReference>
<dbReference type="Pfam" id="PF00041">
    <property type="entry name" value="fn3"/>
    <property type="match status" value="1"/>
</dbReference>
<dbReference type="InterPro" id="IPR013783">
    <property type="entry name" value="Ig-like_fold"/>
</dbReference>
<organism evidence="5 6">
    <name type="scientific">Volvox reticuliferus</name>
    <dbReference type="NCBI Taxonomy" id="1737510"/>
    <lineage>
        <taxon>Eukaryota</taxon>
        <taxon>Viridiplantae</taxon>
        <taxon>Chlorophyta</taxon>
        <taxon>core chlorophytes</taxon>
        <taxon>Chlorophyceae</taxon>
        <taxon>CS clade</taxon>
        <taxon>Chlamydomonadales</taxon>
        <taxon>Volvocaceae</taxon>
        <taxon>Volvox</taxon>
    </lineage>
</organism>
<keyword evidence="7" id="KW-1185">Reference proteome</keyword>
<gene>
    <name evidence="4" type="ORF">Vretifemale_18504</name>
    <name evidence="5" type="ORF">Vretimale_16846</name>
</gene>
<feature type="transmembrane region" description="Helical" evidence="2">
    <location>
        <begin position="1454"/>
        <end position="1473"/>
    </location>
</feature>
<dbReference type="Gene3D" id="2.60.40.10">
    <property type="entry name" value="Immunoglobulins"/>
    <property type="match status" value="1"/>
</dbReference>
<dbReference type="InterPro" id="IPR003961">
    <property type="entry name" value="FN3_dom"/>
</dbReference>
<dbReference type="InterPro" id="IPR036844">
    <property type="entry name" value="Hint_dom_sf"/>
</dbReference>
<dbReference type="CDD" id="cd00063">
    <property type="entry name" value="FN3"/>
    <property type="match status" value="1"/>
</dbReference>
<dbReference type="OrthoDB" id="5383572at2759"/>
<dbReference type="SMART" id="SM00060">
    <property type="entry name" value="FN3"/>
    <property type="match status" value="1"/>
</dbReference>
<feature type="domain" description="Fibronectin type-III" evidence="3">
    <location>
        <begin position="1538"/>
        <end position="1643"/>
    </location>
</feature>
<evidence type="ECO:0000256" key="2">
    <source>
        <dbReference type="SAM" id="Phobius"/>
    </source>
</evidence>
<dbReference type="SUPFAM" id="SSF49265">
    <property type="entry name" value="Fibronectin type III"/>
    <property type="match status" value="1"/>
</dbReference>
<evidence type="ECO:0000313" key="6">
    <source>
        <dbReference type="Proteomes" id="UP000722791"/>
    </source>
</evidence>
<keyword evidence="2" id="KW-0472">Membrane</keyword>
<feature type="compositionally biased region" description="Low complexity" evidence="1">
    <location>
        <begin position="895"/>
        <end position="908"/>
    </location>
</feature>
<proteinExistence type="predicted"/>
<evidence type="ECO:0000259" key="3">
    <source>
        <dbReference type="PROSITE" id="PS50853"/>
    </source>
</evidence>
<feature type="transmembrane region" description="Helical" evidence="2">
    <location>
        <begin position="1480"/>
        <end position="1501"/>
    </location>
</feature>
<feature type="region of interest" description="Disordered" evidence="1">
    <location>
        <begin position="890"/>
        <end position="909"/>
    </location>
</feature>
<evidence type="ECO:0000313" key="5">
    <source>
        <dbReference type="EMBL" id="GIM13778.1"/>
    </source>
</evidence>
<dbReference type="Gene3D" id="2.170.16.10">
    <property type="entry name" value="Hedgehog/Intein (Hint) domain"/>
    <property type="match status" value="1"/>
</dbReference>
<dbReference type="EMBL" id="BNCQ01000051">
    <property type="protein sequence ID" value="GIM13778.1"/>
    <property type="molecule type" value="Genomic_DNA"/>
</dbReference>
<feature type="transmembrane region" description="Helical" evidence="2">
    <location>
        <begin position="1280"/>
        <end position="1302"/>
    </location>
</feature>
<evidence type="ECO:0000313" key="4">
    <source>
        <dbReference type="EMBL" id="GIL90773.1"/>
    </source>
</evidence>
<reference evidence="5" key="1">
    <citation type="journal article" date="2021" name="Proc. Natl. Acad. Sci. U.S.A.">
        <title>Three genomes in the algal genus Volvox reveal the fate of a haploid sex-determining region after a transition to homothallism.</title>
        <authorList>
            <person name="Yamamoto K."/>
            <person name="Hamaji T."/>
            <person name="Kawai-Toyooka H."/>
            <person name="Matsuzaki R."/>
            <person name="Takahashi F."/>
            <person name="Nishimura Y."/>
            <person name="Kawachi M."/>
            <person name="Noguchi H."/>
            <person name="Minakuchi Y."/>
            <person name="Umen J.G."/>
            <person name="Toyoda A."/>
            <person name="Nozaki H."/>
        </authorList>
    </citation>
    <scope>NUCLEOTIDE SEQUENCE</scope>
    <source>
        <strain evidence="5">NIES-3785</strain>
        <strain evidence="4">NIES-3786</strain>
    </source>
</reference>